<dbReference type="AlphaFoldDB" id="A0A1M4ML01"/>
<protein>
    <submittedName>
        <fullName evidence="2">Trifunctional nucleotide phosphoesterase protein YfkN</fullName>
    </submittedName>
</protein>
<gene>
    <name evidence="2" type="primary">yfkN</name>
    <name evidence="2" type="ORF">L21_1452</name>
</gene>
<name>A0A1M4ML01_9EURY</name>
<dbReference type="InterPro" id="IPR008334">
    <property type="entry name" value="5'-Nucleotdase_C"/>
</dbReference>
<accession>A0A1M4ML01</accession>
<dbReference type="SUPFAM" id="SSF56300">
    <property type="entry name" value="Metallo-dependent phosphatases"/>
    <property type="match status" value="1"/>
</dbReference>
<dbReference type="PRINTS" id="PR01607">
    <property type="entry name" value="APYRASEFAMLY"/>
</dbReference>
<dbReference type="SUPFAM" id="SSF55816">
    <property type="entry name" value="5'-nucleotidase (syn. UDP-sugar hydrolase), C-terminal domain"/>
    <property type="match status" value="1"/>
</dbReference>
<dbReference type="Gene3D" id="3.60.21.10">
    <property type="match status" value="1"/>
</dbReference>
<dbReference type="InterPro" id="IPR029052">
    <property type="entry name" value="Metallo-depent_PP-like"/>
</dbReference>
<dbReference type="EMBL" id="FMID01000035">
    <property type="protein sequence ID" value="SCL75546.1"/>
    <property type="molecule type" value="Genomic_DNA"/>
</dbReference>
<evidence type="ECO:0000313" key="3">
    <source>
        <dbReference type="Proteomes" id="UP000184671"/>
    </source>
</evidence>
<dbReference type="GO" id="GO:0016787">
    <property type="term" value="F:hydrolase activity"/>
    <property type="evidence" value="ECO:0007669"/>
    <property type="project" value="InterPro"/>
</dbReference>
<dbReference type="Gene3D" id="3.90.780.10">
    <property type="entry name" value="5'-Nucleotidase, C-terminal domain"/>
    <property type="match status" value="1"/>
</dbReference>
<dbReference type="PANTHER" id="PTHR11575">
    <property type="entry name" value="5'-NUCLEOTIDASE-RELATED"/>
    <property type="match status" value="1"/>
</dbReference>
<dbReference type="InterPro" id="IPR036907">
    <property type="entry name" value="5'-Nucleotdase_C_sf"/>
</dbReference>
<proteinExistence type="predicted"/>
<dbReference type="Proteomes" id="UP000184671">
    <property type="component" value="Unassembled WGS sequence"/>
</dbReference>
<reference evidence="2 3" key="1">
    <citation type="submission" date="2016-08" db="EMBL/GenBank/DDBJ databases">
        <authorList>
            <person name="Seilhamer J.J."/>
        </authorList>
    </citation>
    <scope>NUCLEOTIDE SEQUENCE [LARGE SCALE GENOMIC DNA]</scope>
    <source>
        <strain evidence="2">L21-II-0</strain>
    </source>
</reference>
<dbReference type="Pfam" id="PF02872">
    <property type="entry name" value="5_nucleotid_C"/>
    <property type="match status" value="1"/>
</dbReference>
<organism evidence="2 3">
    <name type="scientific">Methanoculleus chikugoensis</name>
    <dbReference type="NCBI Taxonomy" id="118126"/>
    <lineage>
        <taxon>Archaea</taxon>
        <taxon>Methanobacteriati</taxon>
        <taxon>Methanobacteriota</taxon>
        <taxon>Stenosarchaea group</taxon>
        <taxon>Methanomicrobia</taxon>
        <taxon>Methanomicrobiales</taxon>
        <taxon>Methanomicrobiaceae</taxon>
        <taxon>Methanoculleus</taxon>
    </lineage>
</organism>
<evidence type="ECO:0000259" key="1">
    <source>
        <dbReference type="Pfam" id="PF02872"/>
    </source>
</evidence>
<feature type="domain" description="5'-Nucleotidase C-terminal" evidence="1">
    <location>
        <begin position="307"/>
        <end position="444"/>
    </location>
</feature>
<dbReference type="PANTHER" id="PTHR11575:SF24">
    <property type="entry name" value="5'-NUCLEOTIDASE"/>
    <property type="match status" value="1"/>
</dbReference>
<dbReference type="STRING" id="118126.L21_1452"/>
<dbReference type="GO" id="GO:0009166">
    <property type="term" value="P:nucleotide catabolic process"/>
    <property type="evidence" value="ECO:0007669"/>
    <property type="project" value="InterPro"/>
</dbReference>
<sequence>MFSAHRSLPAPMTDLLTLLQMNDSHGYLEPHQELFYAGGPPVYRTAGGYARIAALLEDTRDERPGRVLAFDCGDTIHGTYPAVQSEGEALVPVLNALAFDAMTAHWEFAYGPEQFRNVAGKLDYPVLADNCYDDATGDLVFPPYTVCETDDLAVGVIGIAATIVDKVMPDSFSKGIHFSLGNAEIPGHIARLREEEGVDLVVVISHLGFPQEVRLARETDGIDVLLSGHTHNRLFEPAVVNDTVIIQSGCHGSFLGRLDLVVENRRVKGFDHELIVVGEDIRPHPEVEEMVEAAMEPHREYLSRVVGETRTGLNRNTVLEATMDNLLLQALIDATGAEMAFSNGWRYGAPVPPGPVTMNDLWDVIPVNPPVSTVEITGRELKEMMEENLERTFSRDPYQQMGGYVKRCMGVNLYCKIENPAGLRIQEFFAAGRRLDPDAVYRAAFVTGQGVPPKYGKNRENLNVHAIEALERYLSKGPVSAELRGSVTAI</sequence>
<evidence type="ECO:0000313" key="2">
    <source>
        <dbReference type="EMBL" id="SCL75546.1"/>
    </source>
</evidence>
<dbReference type="InterPro" id="IPR006179">
    <property type="entry name" value="5_nucleotidase/apyrase"/>
</dbReference>